<evidence type="ECO:0000256" key="8">
    <source>
        <dbReference type="ARBA" id="ARBA00023180"/>
    </source>
</evidence>
<protein>
    <recommendedName>
        <fullName evidence="10">Spondin domain-containing protein</fullName>
    </recommendedName>
</protein>
<dbReference type="GO" id="GO:0007155">
    <property type="term" value="P:cell adhesion"/>
    <property type="evidence" value="ECO:0007669"/>
    <property type="project" value="UniProtKB-KW"/>
</dbReference>
<name>A0A3Q3W9D9_MOLML</name>
<dbReference type="GO" id="GO:0031012">
    <property type="term" value="C:extracellular matrix"/>
    <property type="evidence" value="ECO:0007669"/>
    <property type="project" value="TreeGrafter"/>
</dbReference>
<evidence type="ECO:0000256" key="7">
    <source>
        <dbReference type="ARBA" id="ARBA00023157"/>
    </source>
</evidence>
<feature type="chain" id="PRO_5018711817" description="Spondin domain-containing protein" evidence="9">
    <location>
        <begin position="28"/>
        <end position="332"/>
    </location>
</feature>
<dbReference type="InterPro" id="IPR044004">
    <property type="entry name" value="TSP1_spondin_dom"/>
</dbReference>
<evidence type="ECO:0000259" key="10">
    <source>
        <dbReference type="PROSITE" id="PS51020"/>
    </source>
</evidence>
<keyword evidence="6" id="KW-0130">Cell adhesion</keyword>
<dbReference type="AlphaFoldDB" id="A0A3Q3W9D9"/>
<evidence type="ECO:0000313" key="12">
    <source>
        <dbReference type="Proteomes" id="UP000261620"/>
    </source>
</evidence>
<dbReference type="STRING" id="94237.ENSMMOP00000005259"/>
<dbReference type="InterPro" id="IPR051418">
    <property type="entry name" value="Spondin/Thrombospondin_T1"/>
</dbReference>
<comment type="subcellular location">
    <subcellularLocation>
        <location evidence="1">Secreted</location>
        <location evidence="1">Extracellular space</location>
        <location evidence="1">Extracellular matrix</location>
    </subcellularLocation>
</comment>
<evidence type="ECO:0000256" key="6">
    <source>
        <dbReference type="ARBA" id="ARBA00022889"/>
    </source>
</evidence>
<evidence type="ECO:0000256" key="1">
    <source>
        <dbReference type="ARBA" id="ARBA00004498"/>
    </source>
</evidence>
<dbReference type="Ensembl" id="ENSMMOT00000005353.1">
    <property type="protein sequence ID" value="ENSMMOP00000005259.1"/>
    <property type="gene ID" value="ENSMMOG00000004181.1"/>
</dbReference>
<keyword evidence="3" id="KW-0272">Extracellular matrix</keyword>
<keyword evidence="7" id="KW-1015">Disulfide bond</keyword>
<dbReference type="Gene3D" id="2.60.40.2130">
    <property type="entry name" value="F-spondin domain"/>
    <property type="match status" value="1"/>
</dbReference>
<dbReference type="InterPro" id="IPR038678">
    <property type="entry name" value="Spondin_N_sf"/>
</dbReference>
<evidence type="ECO:0000256" key="4">
    <source>
        <dbReference type="ARBA" id="ARBA00022723"/>
    </source>
</evidence>
<dbReference type="SUPFAM" id="SSF82895">
    <property type="entry name" value="TSP-1 type 1 repeat"/>
    <property type="match status" value="1"/>
</dbReference>
<dbReference type="InterPro" id="IPR009465">
    <property type="entry name" value="Spondin_N"/>
</dbReference>
<keyword evidence="4" id="KW-0479">Metal-binding</keyword>
<dbReference type="PANTHER" id="PTHR11311">
    <property type="entry name" value="SPONDIN"/>
    <property type="match status" value="1"/>
</dbReference>
<dbReference type="Gene3D" id="2.20.100.10">
    <property type="entry name" value="Thrombospondin type-1 (TSP1) repeat"/>
    <property type="match status" value="1"/>
</dbReference>
<organism evidence="11 12">
    <name type="scientific">Mola mola</name>
    <name type="common">Ocean sunfish</name>
    <name type="synonym">Tetraodon mola</name>
    <dbReference type="NCBI Taxonomy" id="94237"/>
    <lineage>
        <taxon>Eukaryota</taxon>
        <taxon>Metazoa</taxon>
        <taxon>Chordata</taxon>
        <taxon>Craniata</taxon>
        <taxon>Vertebrata</taxon>
        <taxon>Euteleostomi</taxon>
        <taxon>Actinopterygii</taxon>
        <taxon>Neopterygii</taxon>
        <taxon>Teleostei</taxon>
        <taxon>Neoteleostei</taxon>
        <taxon>Acanthomorphata</taxon>
        <taxon>Eupercaria</taxon>
        <taxon>Tetraodontiformes</taxon>
        <taxon>Molidae</taxon>
        <taxon>Mola</taxon>
    </lineage>
</organism>
<dbReference type="GO" id="GO:0046872">
    <property type="term" value="F:metal ion binding"/>
    <property type="evidence" value="ECO:0007669"/>
    <property type="project" value="UniProtKB-KW"/>
</dbReference>
<dbReference type="PANTHER" id="PTHR11311:SF33">
    <property type="entry name" value="MINDIN1"/>
    <property type="match status" value="1"/>
</dbReference>
<feature type="signal peptide" evidence="9">
    <location>
        <begin position="1"/>
        <end position="27"/>
    </location>
</feature>
<evidence type="ECO:0000256" key="2">
    <source>
        <dbReference type="ARBA" id="ARBA00022525"/>
    </source>
</evidence>
<keyword evidence="12" id="KW-1185">Reference proteome</keyword>
<reference evidence="11" key="2">
    <citation type="submission" date="2025-09" db="UniProtKB">
        <authorList>
            <consortium name="Ensembl"/>
        </authorList>
    </citation>
    <scope>IDENTIFICATION</scope>
</reference>
<evidence type="ECO:0000313" key="11">
    <source>
        <dbReference type="Ensembl" id="ENSMMOP00000005259.1"/>
    </source>
</evidence>
<keyword evidence="5 9" id="KW-0732">Signal</keyword>
<dbReference type="Pfam" id="PF06468">
    <property type="entry name" value="Spond_N"/>
    <property type="match status" value="1"/>
</dbReference>
<reference evidence="11" key="1">
    <citation type="submission" date="2025-08" db="UniProtKB">
        <authorList>
            <consortium name="Ensembl"/>
        </authorList>
    </citation>
    <scope>IDENTIFICATION</scope>
</reference>
<evidence type="ECO:0000256" key="3">
    <source>
        <dbReference type="ARBA" id="ARBA00022530"/>
    </source>
</evidence>
<accession>A0A3Q3W9D9</accession>
<dbReference type="Proteomes" id="UP000261620">
    <property type="component" value="Unplaced"/>
</dbReference>
<sequence length="332" mass="36993">MMSSEHLTSAWLLQLLVVLLKPCLAPAGPVKPLNGTECRAKGPASYILVFTGHWSPQAFPKQYPLLRPPAQWSKLIAVSHNHHFRLWEEGAPASVGVQNFAELGVTVEMMKVAKEARKRRAVGTMYRTAGIPNGIGHSSTELLMQPRYSLLSLMVKMIPSPDWFVGVDSINLCEGSQWKQEVTLDLQPYDAGTDSGFTFSSPNFLTSPQEKITRITSQMPNHPANSFYYPRLEKLPPIASIKITRQSRSPHHQTPMSNHILPNAISQHFSATPLDCEVSFWSSWGLCLGPCSRGGVRHRTRYILLRPANAGTPCPELEEQAECMPHSCMRLQ</sequence>
<dbReference type="SMART" id="SM00209">
    <property type="entry name" value="TSP1"/>
    <property type="match status" value="1"/>
</dbReference>
<keyword evidence="8" id="KW-0325">Glycoprotein</keyword>
<dbReference type="NCBIfam" id="NF038123">
    <property type="entry name" value="NF038123_dom"/>
    <property type="match status" value="1"/>
</dbReference>
<dbReference type="InterPro" id="IPR036383">
    <property type="entry name" value="TSP1_rpt_sf"/>
</dbReference>
<dbReference type="FunFam" id="2.20.100.10:FF:000037">
    <property type="entry name" value="Spondin 2"/>
    <property type="match status" value="1"/>
</dbReference>
<evidence type="ECO:0000256" key="9">
    <source>
        <dbReference type="SAM" id="SignalP"/>
    </source>
</evidence>
<evidence type="ECO:0000256" key="5">
    <source>
        <dbReference type="ARBA" id="ARBA00022729"/>
    </source>
</evidence>
<dbReference type="PROSITE" id="PS51020">
    <property type="entry name" value="SPONDIN"/>
    <property type="match status" value="1"/>
</dbReference>
<dbReference type="OMA" id="SHNHHFR"/>
<keyword evidence="2" id="KW-0964">Secreted</keyword>
<feature type="domain" description="Spondin" evidence="10">
    <location>
        <begin position="34"/>
        <end position="223"/>
    </location>
</feature>
<dbReference type="Pfam" id="PF19028">
    <property type="entry name" value="TSP1_spondin"/>
    <property type="match status" value="1"/>
</dbReference>
<dbReference type="PROSITE" id="PS50092">
    <property type="entry name" value="TSP1"/>
    <property type="match status" value="1"/>
</dbReference>
<dbReference type="InterPro" id="IPR000884">
    <property type="entry name" value="TSP1_rpt"/>
</dbReference>
<proteinExistence type="predicted"/>